<dbReference type="Proteomes" id="UP000827976">
    <property type="component" value="Chromosome 16"/>
</dbReference>
<keyword evidence="1" id="KW-0378">Hydrolase</keyword>
<name>A0ACB7UG59_DIOAL</name>
<evidence type="ECO:0000313" key="2">
    <source>
        <dbReference type="Proteomes" id="UP000827976"/>
    </source>
</evidence>
<reference evidence="2" key="1">
    <citation type="journal article" date="2022" name="Nat. Commun.">
        <title>Chromosome evolution and the genetic basis of agronomically important traits in greater yam.</title>
        <authorList>
            <person name="Bredeson J.V."/>
            <person name="Lyons J.B."/>
            <person name="Oniyinde I.O."/>
            <person name="Okereke N.R."/>
            <person name="Kolade O."/>
            <person name="Nnabue I."/>
            <person name="Nwadili C.O."/>
            <person name="Hribova E."/>
            <person name="Parker M."/>
            <person name="Nwogha J."/>
            <person name="Shu S."/>
            <person name="Carlson J."/>
            <person name="Kariba R."/>
            <person name="Muthemba S."/>
            <person name="Knop K."/>
            <person name="Barton G.J."/>
            <person name="Sherwood A.V."/>
            <person name="Lopez-Montes A."/>
            <person name="Asiedu R."/>
            <person name="Jamnadass R."/>
            <person name="Muchugi A."/>
            <person name="Goodstein D."/>
            <person name="Egesi C.N."/>
            <person name="Featherston J."/>
            <person name="Asfaw A."/>
            <person name="Simpson G.G."/>
            <person name="Dolezel J."/>
            <person name="Hendre P.S."/>
            <person name="Van Deynze A."/>
            <person name="Kumar P.L."/>
            <person name="Obidiegwu J.E."/>
            <person name="Bhattacharjee R."/>
            <person name="Rokhsar D.S."/>
        </authorList>
    </citation>
    <scope>NUCLEOTIDE SEQUENCE [LARGE SCALE GENOMIC DNA]</scope>
    <source>
        <strain evidence="2">cv. TDa95/00328</strain>
    </source>
</reference>
<dbReference type="EC" id="3.1.4.46" evidence="1"/>
<keyword evidence="2" id="KW-1185">Reference proteome</keyword>
<sequence length="498" mass="56390">MMILLPSPAVPSALQPAFLLLLFLFFLSNSTIVSAGDYCAPSSCGNITNIRNPFRLKDDPLNCGDPNYELTCDHLNHTILPLLSNSYYVTNITYDDEDFFNIKVKDIGTVKYNNRSCHLPFLPSPLTVSKLRSNDYYRANEWVPLVNCSKKVKNKSMHHFYNGYNYFYEYRPVPCLSHNNSFIYLIIGGPYNSYYEVGGLMPSCRFVLWAPVILSPSILLVVFGRCVLAPLTIWAFLSYKLYQMMSSIDVVEKFLRNQQTLVPTRYSYSDIIAMTGHFNEKIGQGGFGSVFKGRLPFGKLVAIKMLTNSKYAGEDFINEVSTIGRIHHINVVKLIGFCSDDMQRALVYEYMQNGSLDKFIFLSNNGSNHKLSSNKLIDIALGVARGINYLHKRIGTIGYIAPEQISRSLGIISHKCDIFSFGMLLLEMAGGRRNSNPKAENTSQVYYPSWIYVNLLMIQLSMIWKLSMIGLWCIQIRPSDRPSMSKVIEMLEGDVGSL</sequence>
<dbReference type="EMBL" id="CM037026">
    <property type="protein sequence ID" value="KAH7659324.1"/>
    <property type="molecule type" value="Genomic_DNA"/>
</dbReference>
<organism evidence="1 2">
    <name type="scientific">Dioscorea alata</name>
    <name type="common">Purple yam</name>
    <dbReference type="NCBI Taxonomy" id="55571"/>
    <lineage>
        <taxon>Eukaryota</taxon>
        <taxon>Viridiplantae</taxon>
        <taxon>Streptophyta</taxon>
        <taxon>Embryophyta</taxon>
        <taxon>Tracheophyta</taxon>
        <taxon>Spermatophyta</taxon>
        <taxon>Magnoliopsida</taxon>
        <taxon>Liliopsida</taxon>
        <taxon>Dioscoreales</taxon>
        <taxon>Dioscoreaceae</taxon>
        <taxon>Dioscorea</taxon>
    </lineage>
</organism>
<comment type="caution">
    <text evidence="1">The sequence shown here is derived from an EMBL/GenBank/DDBJ whole genome shotgun (WGS) entry which is preliminary data.</text>
</comment>
<proteinExistence type="predicted"/>
<gene>
    <name evidence="1" type="ORF">IHE45_16G024100</name>
</gene>
<accession>A0ACB7UG59</accession>
<protein>
    <submittedName>
        <fullName evidence="1">Glycerophosphodiester phosphodiesterase protein</fullName>
        <ecNumber evidence="1">3.1.4.46</ecNumber>
    </submittedName>
</protein>
<evidence type="ECO:0000313" key="1">
    <source>
        <dbReference type="EMBL" id="KAH7659324.1"/>
    </source>
</evidence>